<feature type="compositionally biased region" description="Basic and acidic residues" evidence="2">
    <location>
        <begin position="97"/>
        <end position="119"/>
    </location>
</feature>
<keyword evidence="1" id="KW-0175">Coiled coil</keyword>
<feature type="compositionally biased region" description="Polar residues" evidence="2">
    <location>
        <begin position="165"/>
        <end position="175"/>
    </location>
</feature>
<gene>
    <name evidence="3" type="ORF">PDE001_LOCUS4710</name>
</gene>
<evidence type="ECO:0000256" key="1">
    <source>
        <dbReference type="SAM" id="Coils"/>
    </source>
</evidence>
<accession>A0AAV0U2J7</accession>
<evidence type="ECO:0000313" key="4">
    <source>
        <dbReference type="Proteomes" id="UP001162029"/>
    </source>
</evidence>
<reference evidence="3" key="1">
    <citation type="submission" date="2022-12" db="EMBL/GenBank/DDBJ databases">
        <authorList>
            <person name="Webb A."/>
        </authorList>
    </citation>
    <scope>NUCLEOTIDE SEQUENCE</scope>
    <source>
        <strain evidence="3">Pd1</strain>
    </source>
</reference>
<dbReference type="Proteomes" id="UP001162029">
    <property type="component" value="Unassembled WGS sequence"/>
</dbReference>
<evidence type="ECO:0008006" key="5">
    <source>
        <dbReference type="Google" id="ProtNLM"/>
    </source>
</evidence>
<protein>
    <recommendedName>
        <fullName evidence="5">Trichohyalin-plectin-homology domain-containing protein</fullName>
    </recommendedName>
</protein>
<organism evidence="3 4">
    <name type="scientific">Peronospora destructor</name>
    <dbReference type="NCBI Taxonomy" id="86335"/>
    <lineage>
        <taxon>Eukaryota</taxon>
        <taxon>Sar</taxon>
        <taxon>Stramenopiles</taxon>
        <taxon>Oomycota</taxon>
        <taxon>Peronosporomycetes</taxon>
        <taxon>Peronosporales</taxon>
        <taxon>Peronosporaceae</taxon>
        <taxon>Peronospora</taxon>
    </lineage>
</organism>
<comment type="caution">
    <text evidence="3">The sequence shown here is derived from an EMBL/GenBank/DDBJ whole genome shotgun (WGS) entry which is preliminary data.</text>
</comment>
<feature type="coiled-coil region" evidence="1">
    <location>
        <begin position="203"/>
        <end position="230"/>
    </location>
</feature>
<keyword evidence="4" id="KW-1185">Reference proteome</keyword>
<feature type="compositionally biased region" description="Polar residues" evidence="2">
    <location>
        <begin position="124"/>
        <end position="134"/>
    </location>
</feature>
<dbReference type="EMBL" id="CANTFM010000864">
    <property type="protein sequence ID" value="CAI5731105.1"/>
    <property type="molecule type" value="Genomic_DNA"/>
</dbReference>
<name>A0AAV0U2J7_9STRA</name>
<evidence type="ECO:0000256" key="2">
    <source>
        <dbReference type="SAM" id="MobiDB-lite"/>
    </source>
</evidence>
<dbReference type="AlphaFoldDB" id="A0AAV0U2J7"/>
<feature type="region of interest" description="Disordered" evidence="2">
    <location>
        <begin position="42"/>
        <end position="177"/>
    </location>
</feature>
<proteinExistence type="predicted"/>
<evidence type="ECO:0000313" key="3">
    <source>
        <dbReference type="EMBL" id="CAI5731105.1"/>
    </source>
</evidence>
<sequence>MEEAALAAAEELQRQEKLAQMERKLQKQKEIQRQQALELQREREEEAARLQHEQEQDVSRNKALTDELVLQETLKPEQGEDLLEMQRRQKREKHAHQRAERQKAIKRQLEQEKDAEELAFRLSQPINSHFSIENGSDDSDNEPERSSLPRGSGGGLKGKDAARLSASQATVTAPRSSLVGDVKREMIHKQQIEHQRRREAVLMQQQQTRDAEWRQQCVELEQQRARMEALNVRKAPREVEVAPREIEVVRRAPVKKPARATAPIESFEF</sequence>
<feature type="compositionally biased region" description="Basic and acidic residues" evidence="2">
    <location>
        <begin position="42"/>
        <end position="65"/>
    </location>
</feature>